<dbReference type="PROSITE" id="PS51318">
    <property type="entry name" value="TAT"/>
    <property type="match status" value="1"/>
</dbReference>
<dbReference type="PANTHER" id="PTHR43737">
    <property type="entry name" value="BLL7424 PROTEIN"/>
    <property type="match status" value="1"/>
</dbReference>
<accession>A0ABP0SFF2</accession>
<dbReference type="PANTHER" id="PTHR43737:SF1">
    <property type="entry name" value="DUF1501 DOMAIN-CONTAINING PROTEIN"/>
    <property type="match status" value="1"/>
</dbReference>
<sequence length="492" mass="53369">MTIPRREFLYGLGSSLGALALTSLEASEKKAAGPLAPKPPMTDPKAKAVIMLFMEGGPSQADTFDPKPKLNELHLTESTRTAGLANGKRFFVGSPFRARKVGNAGIEMSEPWQYLADPDVADELCVYRGCQAESLNHPEALLHMNTGSRLGGDPGLGAWVTYGLGSENQNLPGYVVMTELALPQAGPANWTNGFLPAHFQGTRLRSTGSPILDLHPPGFKTREHQRRALDQLAMLNAQHAEAHPQHAELQARMESYELAYRMQTAVPGIIDIASEPQHLQESYGLHRKETAAFGRQCLMARRLVEEGVRFVQIFSGGWDSHDYLERGHSSRIASVDQPIAALIKDLKARGLLDSTLVVWTGEFGRTPDNNYRIDVMATTKGRDAAAIVVVGSSSKLTGPNNYRGGVTALGRGHNVDAMNMWFAGGGVKAGTVVGGTDEIGAEAVDVVHPIRDVHVTMLHLLGLDDNKLTYFHGGRFKQLSQFGGEIIHDLIA</sequence>
<dbReference type="Gene3D" id="3.40.720.10">
    <property type="entry name" value="Alkaline Phosphatase, subunit A"/>
    <property type="match status" value="1"/>
</dbReference>
<dbReference type="Proteomes" id="UP001642464">
    <property type="component" value="Unassembled WGS sequence"/>
</dbReference>
<gene>
    <name evidence="1" type="ORF">SCF082_LOCUS51576</name>
</gene>
<proteinExistence type="predicted"/>
<name>A0ABP0SFF2_9DINO</name>
<evidence type="ECO:0008006" key="3">
    <source>
        <dbReference type="Google" id="ProtNLM"/>
    </source>
</evidence>
<dbReference type="EMBL" id="CAXAMM010043643">
    <property type="protein sequence ID" value="CAK9111077.1"/>
    <property type="molecule type" value="Genomic_DNA"/>
</dbReference>
<organism evidence="1 2">
    <name type="scientific">Durusdinium trenchii</name>
    <dbReference type="NCBI Taxonomy" id="1381693"/>
    <lineage>
        <taxon>Eukaryota</taxon>
        <taxon>Sar</taxon>
        <taxon>Alveolata</taxon>
        <taxon>Dinophyceae</taxon>
        <taxon>Suessiales</taxon>
        <taxon>Symbiodiniaceae</taxon>
        <taxon>Durusdinium</taxon>
    </lineage>
</organism>
<evidence type="ECO:0000313" key="2">
    <source>
        <dbReference type="Proteomes" id="UP001642464"/>
    </source>
</evidence>
<evidence type="ECO:0000313" key="1">
    <source>
        <dbReference type="EMBL" id="CAK9111077.1"/>
    </source>
</evidence>
<keyword evidence="2" id="KW-1185">Reference proteome</keyword>
<reference evidence="1 2" key="1">
    <citation type="submission" date="2024-02" db="EMBL/GenBank/DDBJ databases">
        <authorList>
            <person name="Chen Y."/>
            <person name="Shah S."/>
            <person name="Dougan E. K."/>
            <person name="Thang M."/>
            <person name="Chan C."/>
        </authorList>
    </citation>
    <scope>NUCLEOTIDE SEQUENCE [LARGE SCALE GENOMIC DNA]</scope>
</reference>
<protein>
    <recommendedName>
        <fullName evidence="3">DUF1501 domain-containing protein</fullName>
    </recommendedName>
</protein>
<comment type="caution">
    <text evidence="1">The sequence shown here is derived from an EMBL/GenBank/DDBJ whole genome shotgun (WGS) entry which is preliminary data.</text>
</comment>
<dbReference type="Pfam" id="PF07394">
    <property type="entry name" value="DUF1501"/>
    <property type="match status" value="1"/>
</dbReference>
<dbReference type="InterPro" id="IPR006311">
    <property type="entry name" value="TAT_signal"/>
</dbReference>
<dbReference type="InterPro" id="IPR017850">
    <property type="entry name" value="Alkaline_phosphatase_core_sf"/>
</dbReference>
<dbReference type="InterPro" id="IPR010869">
    <property type="entry name" value="DUF1501"/>
</dbReference>
<dbReference type="SUPFAM" id="SSF53649">
    <property type="entry name" value="Alkaline phosphatase-like"/>
    <property type="match status" value="1"/>
</dbReference>